<feature type="domain" description="PiggyBac transposable element-derived protein" evidence="2">
    <location>
        <begin position="135"/>
        <end position="503"/>
    </location>
</feature>
<gene>
    <name evidence="3" type="ORF">PARMNEM_LOCUS9329</name>
</gene>
<evidence type="ECO:0000313" key="3">
    <source>
        <dbReference type="EMBL" id="CAK1588730.1"/>
    </source>
</evidence>
<name>A0AAV1L1M3_9NEOP</name>
<evidence type="ECO:0000313" key="4">
    <source>
        <dbReference type="Proteomes" id="UP001314205"/>
    </source>
</evidence>
<protein>
    <recommendedName>
        <fullName evidence="2">PiggyBac transposable element-derived protein domain-containing protein</fullName>
    </recommendedName>
</protein>
<organism evidence="3 4">
    <name type="scientific">Parnassius mnemosyne</name>
    <name type="common">clouded apollo</name>
    <dbReference type="NCBI Taxonomy" id="213953"/>
    <lineage>
        <taxon>Eukaryota</taxon>
        <taxon>Metazoa</taxon>
        <taxon>Ecdysozoa</taxon>
        <taxon>Arthropoda</taxon>
        <taxon>Hexapoda</taxon>
        <taxon>Insecta</taxon>
        <taxon>Pterygota</taxon>
        <taxon>Neoptera</taxon>
        <taxon>Endopterygota</taxon>
        <taxon>Lepidoptera</taxon>
        <taxon>Glossata</taxon>
        <taxon>Ditrysia</taxon>
        <taxon>Papilionoidea</taxon>
        <taxon>Papilionidae</taxon>
        <taxon>Parnassiinae</taxon>
        <taxon>Parnassini</taxon>
        <taxon>Parnassius</taxon>
        <taxon>Driopa</taxon>
    </lineage>
</organism>
<evidence type="ECO:0000259" key="2">
    <source>
        <dbReference type="Pfam" id="PF13843"/>
    </source>
</evidence>
<keyword evidence="4" id="KW-1185">Reference proteome</keyword>
<dbReference type="AlphaFoldDB" id="A0AAV1L1M3"/>
<comment type="caution">
    <text evidence="3">The sequence shown here is derived from an EMBL/GenBank/DDBJ whole genome shotgun (WGS) entry which is preliminary data.</text>
</comment>
<dbReference type="InterPro" id="IPR029526">
    <property type="entry name" value="PGBD"/>
</dbReference>
<accession>A0AAV1L1M3</accession>
<dbReference type="PANTHER" id="PTHR47272">
    <property type="entry name" value="DDE_TNP_1_7 DOMAIN-CONTAINING PROTEIN"/>
    <property type="match status" value="1"/>
</dbReference>
<dbReference type="Pfam" id="PF13843">
    <property type="entry name" value="DDE_Tnp_1_7"/>
    <property type="match status" value="1"/>
</dbReference>
<sequence>MSFPRSRIINDRDIEEYLSALEGGYLSEDGMEMSDTEDNEESIFYTNRNEPLQDVEDDDNLENEPTLHEEQVDVHDPPLIQETVASKAGENSACSTWVLDKRKLIWKKSTLQFSESNVEFEGSTDLGTEITALKTPYQCFNYFFTTELCNKIISETNLYATQLNPENRFNLSHYDLKKFLGILLYMSVQHFPSTRKYWSRRFGFEPIKQTMNVNTFEKIKKYIHFNDNDKYIPVNQPGHDRLYKVRPIIDSLNQTFSSVKKHQRLSIDEQMCATKVGHYLKQYLPNKPHKWGFKLYVLCSVFGFAYKFEIYSGQDISTRPEGEPDLGSTNNIVLRLTRDVPRMVNHIIFFDNFYTSVPLVIYLAKQGIHCLGTIQQNRIPNNKLPDKKEMMKKNTPRGTYEERTASYEGVDLACIAWKDNKIVTMLSSYVGTEPVSTVKRFDKKTRERVDILCPKSITEYNSHMRGVDLLDSFMGRYHIRVKSRKWYIRIFFHLFDLAVINSWIIYKNNAIKEKVAKKNILNLGEFRNDLAYVLCNSGTNENKRGRPSSSSLEQELQAKKKRLQSKPIPPLDIRMDGLGHWPDVGVSLRCKYPHCTGYTTISCAKCGINLCLNKNNNCFTRFHTT</sequence>
<dbReference type="EMBL" id="CAVLGL010000082">
    <property type="protein sequence ID" value="CAK1588730.1"/>
    <property type="molecule type" value="Genomic_DNA"/>
</dbReference>
<feature type="region of interest" description="Disordered" evidence="1">
    <location>
        <begin position="540"/>
        <end position="563"/>
    </location>
</feature>
<reference evidence="3 4" key="1">
    <citation type="submission" date="2023-11" db="EMBL/GenBank/DDBJ databases">
        <authorList>
            <person name="Hedman E."/>
            <person name="Englund M."/>
            <person name="Stromberg M."/>
            <person name="Nyberg Akerstrom W."/>
            <person name="Nylinder S."/>
            <person name="Jareborg N."/>
            <person name="Kallberg Y."/>
            <person name="Kronander E."/>
        </authorList>
    </citation>
    <scope>NUCLEOTIDE SEQUENCE [LARGE SCALE GENOMIC DNA]</scope>
</reference>
<proteinExistence type="predicted"/>
<dbReference type="Proteomes" id="UP001314205">
    <property type="component" value="Unassembled WGS sequence"/>
</dbReference>
<evidence type="ECO:0000256" key="1">
    <source>
        <dbReference type="SAM" id="MobiDB-lite"/>
    </source>
</evidence>